<keyword evidence="2" id="KW-0808">Transferase</keyword>
<dbReference type="GO" id="GO:0009244">
    <property type="term" value="P:lipopolysaccharide core region biosynthetic process"/>
    <property type="evidence" value="ECO:0007669"/>
    <property type="project" value="TreeGrafter"/>
</dbReference>
<protein>
    <recommendedName>
        <fullName evidence="4">ADP-heptose--lipooligosaccharide heptosyltransferase II</fullName>
    </recommendedName>
</protein>
<reference evidence="3" key="1">
    <citation type="submission" date="2018-06" db="EMBL/GenBank/DDBJ databases">
        <authorList>
            <person name="Zhirakovskaya E."/>
        </authorList>
    </citation>
    <scope>NUCLEOTIDE SEQUENCE</scope>
</reference>
<sequence>MSSSILVLNLTRMGDLIQMSPLILGLREKEPGCKITMLANVKFAGIVRFMKGIDELITFDVAQFGSDNGSETDALAIYNYLDELAVKLNSRKFDMIINLSHTKVSAMLTKLIGAGDIRGFSSSPRGSLLVRNPWLIYFTAFLNFRRVSRFNLVDLNSLGAGVSSGGKVRLNLAPDSESVESAQSYFKTKGVAPGDLLIGIQAGASREDRRWSPASFAEVADRLTREKGAKIVLFGAVSEKKLGDEVEASMSEKAINLIGATDLEQLALWIKRADLLITNDTGTMHISAALGTPIVALFFVHARAEETGPYCEGAIVLQADIDCAPCSHQTVCGHLSCLKYITVNDALTACDMALEQTETAPDDDSLFRRVKVYVSGFGKDGLIDFRPLKREKLDKLEMFAYLYRPLFNETFTKWDAPETIATEGIGDWAIDDLKARFKTPDGEKIEAWIGRAVEGAKRIGELAQSGERLALKIIEAGDGLSSSELMEIGGKLTAIDYSISVLSGVYDVAQPLAHVYKRRAENFEGDDPVDLARQALKAHCWLKMSASLFINICGRALEALKNDNKKPDSYEITKGKER</sequence>
<dbReference type="InterPro" id="IPR002201">
    <property type="entry name" value="Glyco_trans_9"/>
</dbReference>
<proteinExistence type="predicted"/>
<dbReference type="Pfam" id="PF01075">
    <property type="entry name" value="Glyco_transf_9"/>
    <property type="match status" value="1"/>
</dbReference>
<evidence type="ECO:0000313" key="3">
    <source>
        <dbReference type="EMBL" id="VAX16940.1"/>
    </source>
</evidence>
<name>A0A3B1C238_9ZZZZ</name>
<evidence type="ECO:0000256" key="1">
    <source>
        <dbReference type="ARBA" id="ARBA00022676"/>
    </source>
</evidence>
<dbReference type="GO" id="GO:0008713">
    <property type="term" value="F:ADP-heptose-lipopolysaccharide heptosyltransferase activity"/>
    <property type="evidence" value="ECO:0007669"/>
    <property type="project" value="TreeGrafter"/>
</dbReference>
<dbReference type="PANTHER" id="PTHR30160">
    <property type="entry name" value="TETRAACYLDISACCHARIDE 4'-KINASE-RELATED"/>
    <property type="match status" value="1"/>
</dbReference>
<evidence type="ECO:0000256" key="2">
    <source>
        <dbReference type="ARBA" id="ARBA00022679"/>
    </source>
</evidence>
<dbReference type="GO" id="GO:0005829">
    <property type="term" value="C:cytosol"/>
    <property type="evidence" value="ECO:0007669"/>
    <property type="project" value="TreeGrafter"/>
</dbReference>
<accession>A0A3B1C238</accession>
<dbReference type="SUPFAM" id="SSF53756">
    <property type="entry name" value="UDP-Glycosyltransferase/glycogen phosphorylase"/>
    <property type="match status" value="1"/>
</dbReference>
<dbReference type="AlphaFoldDB" id="A0A3B1C238"/>
<organism evidence="3">
    <name type="scientific">hydrothermal vent metagenome</name>
    <dbReference type="NCBI Taxonomy" id="652676"/>
    <lineage>
        <taxon>unclassified sequences</taxon>
        <taxon>metagenomes</taxon>
        <taxon>ecological metagenomes</taxon>
    </lineage>
</organism>
<dbReference type="EMBL" id="UOGA01000081">
    <property type="protein sequence ID" value="VAX16940.1"/>
    <property type="molecule type" value="Genomic_DNA"/>
</dbReference>
<dbReference type="Gene3D" id="3.40.50.2000">
    <property type="entry name" value="Glycogen Phosphorylase B"/>
    <property type="match status" value="2"/>
</dbReference>
<dbReference type="PANTHER" id="PTHR30160:SF7">
    <property type="entry name" value="ADP-HEPTOSE--LPS HEPTOSYLTRANSFERASE 2"/>
    <property type="match status" value="1"/>
</dbReference>
<dbReference type="CDD" id="cd03789">
    <property type="entry name" value="GT9_LPS_heptosyltransferase"/>
    <property type="match status" value="1"/>
</dbReference>
<dbReference type="InterPro" id="IPR051199">
    <property type="entry name" value="LPS_LOS_Heptosyltrfase"/>
</dbReference>
<keyword evidence="1" id="KW-0328">Glycosyltransferase</keyword>
<gene>
    <name evidence="3" type="ORF">MNBD_NITROSPINAE04-121</name>
</gene>
<evidence type="ECO:0008006" key="4">
    <source>
        <dbReference type="Google" id="ProtNLM"/>
    </source>
</evidence>